<evidence type="ECO:0000256" key="1">
    <source>
        <dbReference type="ARBA" id="ARBA00022679"/>
    </source>
</evidence>
<feature type="compositionally biased region" description="Low complexity" evidence="2">
    <location>
        <begin position="7"/>
        <end position="20"/>
    </location>
</feature>
<keyword evidence="1 3" id="KW-0808">Transferase</keyword>
<evidence type="ECO:0000256" key="2">
    <source>
        <dbReference type="SAM" id="MobiDB-lite"/>
    </source>
</evidence>
<dbReference type="AlphaFoldDB" id="A0A3P3FNA7"/>
<dbReference type="Proteomes" id="UP000273786">
    <property type="component" value="Unassembled WGS sequence"/>
</dbReference>
<evidence type="ECO:0000313" key="4">
    <source>
        <dbReference type="Proteomes" id="UP000273786"/>
    </source>
</evidence>
<dbReference type="OrthoDB" id="9806585at2"/>
<dbReference type="Gene3D" id="3.30.1540.10">
    <property type="entry name" value="formyl-coa transferase, domain 3"/>
    <property type="match status" value="1"/>
</dbReference>
<evidence type="ECO:0000313" key="3">
    <source>
        <dbReference type="EMBL" id="RRH99652.1"/>
    </source>
</evidence>
<dbReference type="InterPro" id="IPR003673">
    <property type="entry name" value="CoA-Trfase_fam_III"/>
</dbReference>
<name>A0A3P3FNA7_9HYPH</name>
<accession>A0A3P3FNA7</accession>
<proteinExistence type="predicted"/>
<dbReference type="Gene3D" id="3.40.50.10540">
    <property type="entry name" value="Crotonobetainyl-coa:carnitine coa-transferase, domain 1"/>
    <property type="match status" value="1"/>
</dbReference>
<keyword evidence="4" id="KW-1185">Reference proteome</keyword>
<dbReference type="GO" id="GO:0008410">
    <property type="term" value="F:CoA-transferase activity"/>
    <property type="evidence" value="ECO:0007669"/>
    <property type="project" value="TreeGrafter"/>
</dbReference>
<protein>
    <submittedName>
        <fullName evidence="3">CoA transferase</fullName>
    </submittedName>
</protein>
<dbReference type="PANTHER" id="PTHR48207">
    <property type="entry name" value="SUCCINATE--HYDROXYMETHYLGLUTARATE COA-TRANSFERASE"/>
    <property type="match status" value="1"/>
</dbReference>
<feature type="region of interest" description="Disordered" evidence="2">
    <location>
        <begin position="1"/>
        <end position="25"/>
    </location>
</feature>
<dbReference type="Pfam" id="PF02515">
    <property type="entry name" value="CoA_transf_3"/>
    <property type="match status" value="1"/>
</dbReference>
<dbReference type="SUPFAM" id="SSF89796">
    <property type="entry name" value="CoA-transferase family III (CaiB/BaiF)"/>
    <property type="match status" value="1"/>
</dbReference>
<organism evidence="3 4">
    <name type="scientific">Mesorhizobium tamadayense</name>
    <dbReference type="NCBI Taxonomy" id="425306"/>
    <lineage>
        <taxon>Bacteria</taxon>
        <taxon>Pseudomonadati</taxon>
        <taxon>Pseudomonadota</taxon>
        <taxon>Alphaproteobacteria</taxon>
        <taxon>Hyphomicrobiales</taxon>
        <taxon>Phyllobacteriaceae</taxon>
        <taxon>Mesorhizobium</taxon>
    </lineage>
</organism>
<dbReference type="PANTHER" id="PTHR48207:SF4">
    <property type="entry name" value="BLL6097 PROTEIN"/>
    <property type="match status" value="1"/>
</dbReference>
<dbReference type="InterPro" id="IPR023606">
    <property type="entry name" value="CoA-Trfase_III_dom_1_sf"/>
</dbReference>
<reference evidence="3 4" key="1">
    <citation type="submission" date="2018-11" db="EMBL/GenBank/DDBJ databases">
        <title>the genome of Mesorhizobium tamadayense DSM 28320.</title>
        <authorList>
            <person name="Gao J."/>
        </authorList>
    </citation>
    <scope>NUCLEOTIDE SEQUENCE [LARGE SCALE GENOMIC DNA]</scope>
    <source>
        <strain evidence="3 4">DSM 28320</strain>
    </source>
</reference>
<gene>
    <name evidence="3" type="ORF">EH240_17690</name>
</gene>
<comment type="caution">
    <text evidence="3">The sequence shown here is derived from an EMBL/GenBank/DDBJ whole genome shotgun (WGS) entry which is preliminary data.</text>
</comment>
<dbReference type="EMBL" id="RQXT01000021">
    <property type="protein sequence ID" value="RRH99652.1"/>
    <property type="molecule type" value="Genomic_DNA"/>
</dbReference>
<dbReference type="InterPro" id="IPR050483">
    <property type="entry name" value="CoA-transferase_III_domain"/>
</dbReference>
<sequence>MQERVMAGKGAKAMAGSRAKGSQDGDVRPLTGIRVLAFTHYAAGPIAAQYLGSLGAEVVKIEAPTGDYQRNGIKEPTAAADAPSPYFLGLNRNQRSLSIDLKRPEAQPVIRDMISQADVILENFRPGVLERMGLCRSELIAEHPSLVYCSIAAYDPAGPSRETPGQDLIIQALSGIASLGGAADGPPIPAGAYIVDTYTASQAVIGIQAALRQRDHTGLGQWVRVDMMSCALHLLASETSYALNAKDQASRGRNGISHSHQPAPYGIYSTLDGAIAVVAYPEALPDIATALGLSDQIIPLVKGKGPWTSRDQIAGILSDRLCQLTSEDALARLASTGILLAPVRSIDQALADPAVAGELVREVEHSYGGRYRVILEPLKLSASSLVFNRPAPDLGEHTVEVLRETGIDQERIDALIAGGVIRVSSRPQDRK</sequence>
<dbReference type="InterPro" id="IPR044855">
    <property type="entry name" value="CoA-Trfase_III_dom3_sf"/>
</dbReference>